<dbReference type="Gene3D" id="3.30.300.30">
    <property type="match status" value="1"/>
</dbReference>
<organism evidence="5 6">
    <name type="scientific">Leifsonia xyli subsp. xyli (strain CTCB07)</name>
    <dbReference type="NCBI Taxonomy" id="281090"/>
    <lineage>
        <taxon>Bacteria</taxon>
        <taxon>Bacillati</taxon>
        <taxon>Actinomycetota</taxon>
        <taxon>Actinomycetes</taxon>
        <taxon>Micrococcales</taxon>
        <taxon>Microbacteriaceae</taxon>
        <taxon>Leifsonia</taxon>
    </lineage>
</organism>
<reference evidence="5 6" key="1">
    <citation type="journal article" date="2004" name="Mol. Plant Microbe Interact.">
        <title>The genome sequence of the Gram-positive sugarcane pathogen Leifsonia xyli subsp. xyli.</title>
        <authorList>
            <person name="Monteiro-Vitorello C.B."/>
            <person name="Camargo L.E.A."/>
            <person name="Van Sluys M.A."/>
            <person name="Kitajima J.P."/>
            <person name="Truffi D."/>
            <person name="do Amaral A.M."/>
            <person name="Harakava R."/>
            <person name="de Oliveira J.C.F."/>
            <person name="Wood D."/>
            <person name="de Oliveira M.C."/>
            <person name="Miyaki C.Y."/>
            <person name="Takita M.A."/>
            <person name="da Silva A.C.R."/>
            <person name="Furlan L.R."/>
            <person name="Carraro D.M."/>
            <person name="Camarotte G."/>
            <person name="Almeida N.F. Jr."/>
            <person name="Carrer H."/>
            <person name="Coutinho L.L."/>
            <person name="El-Dorry H.A."/>
            <person name="Ferro M.I.T."/>
            <person name="Gagliardi P.R."/>
            <person name="Giglioti E."/>
            <person name="Goldman M.H.S."/>
            <person name="Goldman G.H."/>
            <person name="Kimura E.T."/>
            <person name="Ferro E.S."/>
            <person name="Kuramae E.E."/>
            <person name="Lemos E.G.M."/>
            <person name="Lemos M.V.F."/>
            <person name="Mauro S.M.Z."/>
            <person name="Machado M.A."/>
            <person name="Marino C.L."/>
            <person name="Menck C.F."/>
            <person name="Nunes L.R."/>
            <person name="Oliveira R.C."/>
            <person name="Pereira G.G."/>
            <person name="Siqueira W."/>
            <person name="de Souza A.A."/>
            <person name="Tsai S.M."/>
            <person name="Zanca A.S."/>
            <person name="Simpson A.J.G."/>
            <person name="Brumbley S.M."/>
            <person name="Setubal J.C."/>
        </authorList>
    </citation>
    <scope>NUCLEOTIDE SEQUENCE [LARGE SCALE GENOMIC DNA]</scope>
    <source>
        <strain evidence="5 6">CTCB07</strain>
    </source>
</reference>
<proteinExistence type="inferred from homology"/>
<feature type="compositionally biased region" description="Basic and acidic residues" evidence="3">
    <location>
        <begin position="35"/>
        <end position="48"/>
    </location>
</feature>
<keyword evidence="2 5" id="KW-0436">Ligase</keyword>
<accession>Q6AHC6</accession>
<dbReference type="eggNOG" id="COG0318">
    <property type="taxonomic scope" value="Bacteria"/>
</dbReference>
<evidence type="ECO:0000256" key="3">
    <source>
        <dbReference type="SAM" id="MobiDB-lite"/>
    </source>
</evidence>
<dbReference type="SUPFAM" id="SSF56801">
    <property type="entry name" value="Acetyl-CoA synthetase-like"/>
    <property type="match status" value="1"/>
</dbReference>
<comment type="similarity">
    <text evidence="1">Belongs to the ATP-dependent AMP-binding enzyme family.</text>
</comment>
<dbReference type="EMBL" id="AE016822">
    <property type="protein sequence ID" value="AAT88219.1"/>
    <property type="molecule type" value="Genomic_DNA"/>
</dbReference>
<evidence type="ECO:0000313" key="6">
    <source>
        <dbReference type="Proteomes" id="UP000001306"/>
    </source>
</evidence>
<dbReference type="Proteomes" id="UP000001306">
    <property type="component" value="Chromosome"/>
</dbReference>
<dbReference type="AlphaFoldDB" id="Q6AHC6"/>
<name>Q6AHC6_LEIXX</name>
<dbReference type="STRING" id="281090.Lxx01450"/>
<feature type="region of interest" description="Disordered" evidence="3">
    <location>
        <begin position="29"/>
        <end position="48"/>
    </location>
</feature>
<dbReference type="KEGG" id="lxx:Lxx01450"/>
<dbReference type="InterPro" id="IPR042099">
    <property type="entry name" value="ANL_N_sf"/>
</dbReference>
<dbReference type="InterPro" id="IPR000873">
    <property type="entry name" value="AMP-dep_synth/lig_dom"/>
</dbReference>
<dbReference type="GO" id="GO:0006631">
    <property type="term" value="P:fatty acid metabolic process"/>
    <property type="evidence" value="ECO:0007669"/>
    <property type="project" value="TreeGrafter"/>
</dbReference>
<dbReference type="InterPro" id="IPR045851">
    <property type="entry name" value="AMP-bd_C_sf"/>
</dbReference>
<dbReference type="PANTHER" id="PTHR43201">
    <property type="entry name" value="ACYL-COA SYNTHETASE"/>
    <property type="match status" value="1"/>
</dbReference>
<sequence length="417" mass="42863">MRPLRALDAGRPADVFVALRAALSEGGPAVLPRDGGAEGGRRSGDRAPVEGTVAQSVALVIETSGSTGPPKRVALSADALLASAAASAGAMGGQGQWLLALPARYVAGVQVLVRSLAAQTEPVYAEEGRFEAERFARAAGRLDHDLRYTSLVPVQLARLMDAIEGGSRTVAEAVRRFDGILIGGQSLDPLLRQRAVTAGARILSTYGSSETAGGCVYDGAPIGTTVVREVAGMLEISGPSLAEGYLGEAERTAAAFHEQEGVRWYRTGDLGSVVDGRVRVRGRADNVIVSGGEKVLLDAVERVVRERPGYEAAVVVGAADAEWGQAPVVVVGGGKRERGVVIGGGAGGSGRGPAVEDMEGGEELTALRASVVRRLGRAAAPSRIVRVGELPRLGSGKPDRPEIGRIAAGSGYPGTEA</sequence>
<dbReference type="Gene3D" id="3.40.50.12780">
    <property type="entry name" value="N-terminal domain of ligase-like"/>
    <property type="match status" value="1"/>
</dbReference>
<feature type="region of interest" description="Disordered" evidence="3">
    <location>
        <begin position="391"/>
        <end position="417"/>
    </location>
</feature>
<evidence type="ECO:0000259" key="4">
    <source>
        <dbReference type="Pfam" id="PF00501"/>
    </source>
</evidence>
<keyword evidence="6" id="KW-1185">Reference proteome</keyword>
<gene>
    <name evidence="5" type="primary">menE</name>
    <name evidence="5" type="ordered locus">Lxx01450</name>
</gene>
<dbReference type="PANTHER" id="PTHR43201:SF5">
    <property type="entry name" value="MEDIUM-CHAIN ACYL-COA LIGASE ACSF2, MITOCHONDRIAL"/>
    <property type="match status" value="1"/>
</dbReference>
<dbReference type="RefSeq" id="WP_011185224.1">
    <property type="nucleotide sequence ID" value="NC_006087.1"/>
</dbReference>
<evidence type="ECO:0000313" key="5">
    <source>
        <dbReference type="EMBL" id="AAT88219.1"/>
    </source>
</evidence>
<protein>
    <submittedName>
        <fullName evidence="5">O-succinylbenzoate-CoA ligase</fullName>
    </submittedName>
</protein>
<dbReference type="HOGENOM" id="CLU_000022_59_3_11"/>
<evidence type="ECO:0000256" key="2">
    <source>
        <dbReference type="ARBA" id="ARBA00022598"/>
    </source>
</evidence>
<dbReference type="Pfam" id="PF00501">
    <property type="entry name" value="AMP-binding"/>
    <property type="match status" value="1"/>
</dbReference>
<feature type="domain" description="AMP-dependent synthetase/ligase" evidence="4">
    <location>
        <begin position="47"/>
        <end position="217"/>
    </location>
</feature>
<evidence type="ECO:0000256" key="1">
    <source>
        <dbReference type="ARBA" id="ARBA00006432"/>
    </source>
</evidence>
<dbReference type="GO" id="GO:0031956">
    <property type="term" value="F:medium-chain fatty acid-CoA ligase activity"/>
    <property type="evidence" value="ECO:0007669"/>
    <property type="project" value="TreeGrafter"/>
</dbReference>